<dbReference type="GeneID" id="28898936"/>
<dbReference type="GO" id="GO:0046856">
    <property type="term" value="P:phosphatidylinositol dephosphorylation"/>
    <property type="evidence" value="ECO:0007669"/>
    <property type="project" value="InterPro"/>
</dbReference>
<feature type="compositionally biased region" description="Pro residues" evidence="1">
    <location>
        <begin position="317"/>
        <end position="326"/>
    </location>
</feature>
<proteinExistence type="predicted"/>
<dbReference type="RefSeq" id="XP_018185918.1">
    <property type="nucleotide sequence ID" value="XM_018333799.1"/>
</dbReference>
<evidence type="ECO:0000256" key="1">
    <source>
        <dbReference type="SAM" id="MobiDB-lite"/>
    </source>
</evidence>
<feature type="compositionally biased region" description="Pro residues" evidence="1">
    <location>
        <begin position="229"/>
        <end position="239"/>
    </location>
</feature>
<dbReference type="Pfam" id="PF22669">
    <property type="entry name" value="Exo_endo_phos2"/>
    <property type="match status" value="1"/>
</dbReference>
<dbReference type="SUPFAM" id="SSF56219">
    <property type="entry name" value="DNase I-like"/>
    <property type="match status" value="1"/>
</dbReference>
<dbReference type="Gene3D" id="2.130.10.10">
    <property type="entry name" value="YVTN repeat-like/Quinoprotein amine dehydrogenase"/>
    <property type="match status" value="1"/>
</dbReference>
<dbReference type="STRING" id="1328760.A0A165AEW7"/>
<feature type="region of interest" description="Disordered" evidence="1">
    <location>
        <begin position="25"/>
        <end position="444"/>
    </location>
</feature>
<dbReference type="FunFam" id="3.60.10.10:FF:000036">
    <property type="entry name" value="Inositol polyphosphate phosphatase, putative"/>
    <property type="match status" value="1"/>
</dbReference>
<keyword evidence="4" id="KW-1185">Reference proteome</keyword>
<name>A0A165AEW7_XYLHT</name>
<dbReference type="EMBL" id="KV407463">
    <property type="protein sequence ID" value="KZF20363.1"/>
    <property type="molecule type" value="Genomic_DNA"/>
</dbReference>
<dbReference type="InParanoid" id="A0A165AEW7"/>
<dbReference type="OrthoDB" id="2248459at2759"/>
<dbReference type="InterPro" id="IPR046985">
    <property type="entry name" value="IP5"/>
</dbReference>
<dbReference type="InterPro" id="IPR036691">
    <property type="entry name" value="Endo/exonu/phosph_ase_sf"/>
</dbReference>
<organism evidence="3 4">
    <name type="scientific">Xylona heveae (strain CBS 132557 / TC161)</name>
    <dbReference type="NCBI Taxonomy" id="1328760"/>
    <lineage>
        <taxon>Eukaryota</taxon>
        <taxon>Fungi</taxon>
        <taxon>Dikarya</taxon>
        <taxon>Ascomycota</taxon>
        <taxon>Pezizomycotina</taxon>
        <taxon>Xylonomycetes</taxon>
        <taxon>Xylonales</taxon>
        <taxon>Xylonaceae</taxon>
        <taxon>Xylona</taxon>
    </lineage>
</organism>
<feature type="compositionally biased region" description="Polar residues" evidence="1">
    <location>
        <begin position="147"/>
        <end position="164"/>
    </location>
</feature>
<evidence type="ECO:0000313" key="4">
    <source>
        <dbReference type="Proteomes" id="UP000076632"/>
    </source>
</evidence>
<gene>
    <name evidence="3" type="ORF">L228DRAFT_254033</name>
</gene>
<evidence type="ECO:0000313" key="3">
    <source>
        <dbReference type="EMBL" id="KZF20363.1"/>
    </source>
</evidence>
<protein>
    <submittedName>
        <fullName evidence="3">DNase I-like protein</fullName>
    </submittedName>
</protein>
<feature type="compositionally biased region" description="Polar residues" evidence="1">
    <location>
        <begin position="374"/>
        <end position="386"/>
    </location>
</feature>
<dbReference type="PANTHER" id="PTHR11200">
    <property type="entry name" value="INOSITOL 5-PHOSPHATASE"/>
    <property type="match status" value="1"/>
</dbReference>
<dbReference type="OMA" id="CVFVKHK"/>
<reference evidence="3 4" key="1">
    <citation type="journal article" date="2016" name="Fungal Biol.">
        <title>The genome of Xylona heveae provides a window into fungal endophytism.</title>
        <authorList>
            <person name="Gazis R."/>
            <person name="Kuo A."/>
            <person name="Riley R."/>
            <person name="LaButti K."/>
            <person name="Lipzen A."/>
            <person name="Lin J."/>
            <person name="Amirebrahimi M."/>
            <person name="Hesse C.N."/>
            <person name="Spatafora J.W."/>
            <person name="Henrissat B."/>
            <person name="Hainaut M."/>
            <person name="Grigoriev I.V."/>
            <person name="Hibbett D.S."/>
        </authorList>
    </citation>
    <scope>NUCLEOTIDE SEQUENCE [LARGE SCALE GENOMIC DNA]</scope>
    <source>
        <strain evidence="3 4">TC161</strain>
    </source>
</reference>
<feature type="compositionally biased region" description="Low complexity" evidence="1">
    <location>
        <begin position="94"/>
        <end position="108"/>
    </location>
</feature>
<dbReference type="Proteomes" id="UP000076632">
    <property type="component" value="Unassembled WGS sequence"/>
</dbReference>
<feature type="domain" description="Inositol polyphosphate-related phosphatase" evidence="2">
    <location>
        <begin position="825"/>
        <end position="1167"/>
    </location>
</feature>
<sequence length="1219" mass="135119">MASAGDQNSEDASIRPVSSLLSHFESIAARGPSSSGPSRTHSPSLRPQIDKLEEPPSRSLGRISLDLPRPQSQLWINGAPTGLHSPAEPHARRSPSPGSARRPRPMSMGPASPPRPTPKVTVDSPRSPPKFLDGKPPPPPPAAVQRSLFNGSFTPTGSASQSPIHSARHSRAGSRVGTPITDLRPSPLLPPTDSHSGIRTPRLGSGEGSPNQAPPIPPPVNRAEKPKIPPKPPTIPLKPKPTNLKLSPTAAPTAPEEPVSPFSTPPESETEAEQTPPFQRRTRSQDTGSKPKRDSYFDPTQVRPSARHSIQLDRASRPPPPPPAPRSPGRSGLTNLDAHPLPPSRPARHPSREGRSAVPPPPPSLPPRRDFGSQDASPGRPTSQLALPTPSPPASVASKTAATLVAETTAKFPPPPRRGTAPIIPPTSAFVDQETPLREGYRSASNTSLDLKQAYRYDDVYDSDETGAVIDYVTPTLTDYPDSSHANRRWPCFKHGPREFPTKYETRLFDICGEYLCTSGFLTKVWNILTGELLMSVSHGETTKVTALAFKTGVDLRNEGKRLWLGTNHGEIQEMDISTQTIVFSKANAHPRRELVKIYRHGSEMWSLDDEGKLLLWPSDETGSPNLGYSPLTFRVPKGHTFSLVIGDQLWLATGKDLRIFQPSADSSLQFQVLQRPLNQPNVGDVTSGSVIMSQPDRVYFGHNDGKVTVYSRKDYSCLGVVNVSLYKINSLAGVGAYLWAGYNTGMIYVYDTTTNPWTVKKDWQAHENPVAGIVVDRSAVMKIDRLQVASLGGDNMARLWDGLLQEDWLEADMQEHDTEFCNFREISALVVTWNAGATKPSSLNQDERDADFFRRLLQNGDPPDLLVFGFQELVDLEDKKITAKSFFKTSSKKKDIDHEHISRQYRAWRDHLSRCVEEFMPIDQPYHLLHTASLVGLFTCVFVKASERNNIRSVDASEVKRGMGGLHGNKGALIMRFIIDDSSVCLVNCHLAAGQKHTVQRNNDIAAILETASLPSERNPIARSDMFVGGGDGTMVLDHEICILNGDLNYRIDTMGRDTVVSAVKANNLSKLLDRDQLLLSRRRNPGFRLRAFTECPITFAPTYKYDVGTDNYDTSEKRRSPAWCDRLLYRGLGRIKQMDYRRHEVYASDHRPVSGRFQIRIKTISPKRRMQIWELCEQRFEEVKQRLVTETQLEFLVDVCRLDVNEAKRSLAEQLGR</sequence>
<dbReference type="Gene3D" id="3.60.10.10">
    <property type="entry name" value="Endonuclease/exonuclease/phosphatase"/>
    <property type="match status" value="1"/>
</dbReference>
<dbReference type="GO" id="GO:0004439">
    <property type="term" value="F:phosphatidylinositol-4,5-bisphosphate 5-phosphatase activity"/>
    <property type="evidence" value="ECO:0007669"/>
    <property type="project" value="TreeGrafter"/>
</dbReference>
<dbReference type="AlphaFoldDB" id="A0A165AEW7"/>
<feature type="compositionally biased region" description="Low complexity" evidence="1">
    <location>
        <begin position="26"/>
        <end position="44"/>
    </location>
</feature>
<dbReference type="InterPro" id="IPR015943">
    <property type="entry name" value="WD40/YVTN_repeat-like_dom_sf"/>
</dbReference>
<accession>A0A165AEW7</accession>
<dbReference type="InterPro" id="IPR036322">
    <property type="entry name" value="WD40_repeat_dom_sf"/>
</dbReference>
<dbReference type="InterPro" id="IPR000300">
    <property type="entry name" value="IPPc"/>
</dbReference>
<dbReference type="SUPFAM" id="SSF50978">
    <property type="entry name" value="WD40 repeat-like"/>
    <property type="match status" value="1"/>
</dbReference>
<feature type="compositionally biased region" description="Low complexity" evidence="1">
    <location>
        <begin position="240"/>
        <end position="257"/>
    </location>
</feature>
<evidence type="ECO:0000259" key="2">
    <source>
        <dbReference type="SMART" id="SM00128"/>
    </source>
</evidence>
<dbReference type="SMART" id="SM00128">
    <property type="entry name" value="IPPc"/>
    <property type="match status" value="1"/>
</dbReference>
<dbReference type="PANTHER" id="PTHR11200:SF240">
    <property type="entry name" value="INOSITOL POLYPHOSPHATE 5-PHOSPHATASE C9G1.10C-RELATED"/>
    <property type="match status" value="1"/>
</dbReference>